<dbReference type="SMART" id="SM00368">
    <property type="entry name" value="LRR_RI"/>
    <property type="match status" value="5"/>
</dbReference>
<dbReference type="PANTHER" id="PTHR24114">
    <property type="entry name" value="LEUCINE RICH REPEAT FAMILY PROTEIN"/>
    <property type="match status" value="1"/>
</dbReference>
<keyword evidence="5" id="KW-1185">Reference proteome</keyword>
<keyword evidence="1" id="KW-0106">Calcium</keyword>
<dbReference type="PANTHER" id="PTHR24114:SF2">
    <property type="entry name" value="F-BOX DOMAIN-CONTAINING PROTEIN-RELATED"/>
    <property type="match status" value="1"/>
</dbReference>
<sequence length="1901" mass="212276">MLLTIDDDRRRELLRERKPRRENKWSSSLRAKLRIAESPPPDASAAAYKRNRLESRREIRASALRHARAAEEFRSARRELRKDRPIWFSLAPPKDDDDDDDYSRSALSSRKKNEHSYLDATSDEQMGGSQSQQQQHKERPQTTAPRSYTTAMRQSSTSSSSDSIAADGAVAEARKRARFFDRGDDAFASRSLDPTHYFGREARDAFFDLVKHLGRCQSAYVPPPRGTETTASTRWAWDDESKKATAEEEEEEEEEEEVIGVDDATFEEQPPKKNVSPREMFARGLVQKMQGLRERCGGGDDEPLCLPEPVFVRLVECDSLEIAHRGYGDGLAILLARIINELPNLKRLSMRDDRLTDIGISAILGAVCGANQRLVSLDLSQNVLDSVAVLAIAKFLRRPDCKLASLYLDSADIDDNEISLLVSAIEENTSLRDLSISSNFLGGFSEKVVEPQNSRAHSGSFTIERVLKTNRTLRKLDLSWNQLGAISGEAIARALRINRSLAWLSLAYNCVGERGAQAIGYAINWNKALQFLDVSQNGIRNRGGQVLAEGLRENLRLTHVDVSGNPLGALGGRALIGSLNFSLRPRKIVMRGCEATGDDHDQPGRYNPASPSGTYHLDLSTPHDWMVAQSLLWLTVTRAGCRFVRLVEHKDGESREVKLVRARNEDETALGYRPPQKNQQLANPLSSSTSEKFRTRVRAALLAESYESLIARYDRDNSGGLVAAEFRDFIRKTLKMTPIEVSESEAQQLLKRLDKNKSGTVDATELRAFVEEGDDDQPKTLRLGARRASRGSIGTRPRRNSLQVLVAASIAPPPPEKKTAVNDAAYNAACRLQARFRGLMTRIDIAQTKQMFEGGFKSSSVASVLMDREHEGEEEEEEEEEEENEGGNNHAGGVSVFGGTAAKRTAKRLSKSKKKKKKQRPATIAPSQLGKARFRRFSKFAVASSREMRAHMRASGPLDAETGKPWRLPPPPARITATFEQIPLPPIELGIQNATGISGLLALMLDDYADRIALLRLASTDLRLFSIQVQHFLDQVQGSTQPFNSNELVEVFVLLLPRIVDVNSIANLLQRNLSEHQMQQLSFRLGPALAIFSGAVVARHVLDLQQAPHRAALCKLVQLDAIYAAQQRAAFGDDGGGANHDQHIGVYRGGDQAAIYRGGTSQNGDFSGFRNSRLNGASVSTHFLEELASSFGDAGLDANPDLLQGRALLHLDYAGVLRAPHNATVVSEIKLGMLLHKCGLSYTASHIHANPRLARLLPDVLYNTWASRLYAKRQDKLLAAFRRREASDLAGKLKLAKVRDKRSFIAWLEARGVPCKLWDNETQNLAYDEFSSQESHVECELESDKRKHKQARILVVRTVHVVRVRISNALLDKVLTWRLSSSSDKMCNKLEHVVEDALDAAATRDESARSEVLRREASAQCLQNNLRGLWRRAARRIETGEDFKVRAFVTERLRFDDDGHVVVSPARAATRAVVAQLRAHLEIPQLDENMVRILFRTRQEVEHTPTKPRTLLGTRTRAFVYYYEAYVPGLPDQMPPPVPGAWHYRWTVSDEVEDVPVQTEALPKIITNFRIRTSACFFTACQVRKIVDSFKHLAKHQGVESADYDEEVECLASTCAAANSEDSRNRRGSIFEDSRNRRGSVFEDSRSRRGSLIEDNRGRRGSVTEDSRSRRGSKSTLFGDEQLRRTSSHSVNATDGSLEAGARNTQRSSAPPSLGIATEQTVTPFDTHLLDLLVHLFGRVVDVENFYWTCVARMPLHLRLAFIDRIGWLNVLNIEHPELRYELDLRHVDHWKLAHILTQLAANEDGINFRETSFCRTNADPPIPGWTLPASWDVVSYAGNLSKGVPRCGLLKVTYKADPGDTAPFRRRLGMQFTLMGVPRPETDPLDSACRVANAATRLSS</sequence>
<dbReference type="InterPro" id="IPR052394">
    <property type="entry name" value="LRR-containing"/>
</dbReference>
<feature type="region of interest" description="Disordered" evidence="2">
    <location>
        <begin position="865"/>
        <end position="928"/>
    </location>
</feature>
<accession>A0AAD7UE65</accession>
<feature type="compositionally biased region" description="Polar residues" evidence="2">
    <location>
        <begin position="676"/>
        <end position="689"/>
    </location>
</feature>
<dbReference type="Proteomes" id="UP001230188">
    <property type="component" value="Unassembled WGS sequence"/>
</dbReference>
<dbReference type="InterPro" id="IPR018247">
    <property type="entry name" value="EF_Hand_1_Ca_BS"/>
</dbReference>
<gene>
    <name evidence="4" type="ORF">CTAYLR_004221</name>
</gene>
<reference evidence="4" key="1">
    <citation type="submission" date="2023-01" db="EMBL/GenBank/DDBJ databases">
        <title>Metagenome sequencing of chrysophaentin producing Chrysophaeum taylorii.</title>
        <authorList>
            <person name="Davison J."/>
            <person name="Bewley C."/>
        </authorList>
    </citation>
    <scope>NUCLEOTIDE SEQUENCE</scope>
    <source>
        <strain evidence="4">NIES-1699</strain>
    </source>
</reference>
<dbReference type="PROSITE" id="PS50096">
    <property type="entry name" value="IQ"/>
    <property type="match status" value="1"/>
</dbReference>
<feature type="compositionally biased region" description="Basic residues" evidence="2">
    <location>
        <begin position="904"/>
        <end position="920"/>
    </location>
</feature>
<dbReference type="SUPFAM" id="SSF52047">
    <property type="entry name" value="RNI-like"/>
    <property type="match status" value="1"/>
</dbReference>
<feature type="compositionally biased region" description="Basic and acidic residues" evidence="2">
    <location>
        <begin position="236"/>
        <end position="246"/>
    </location>
</feature>
<dbReference type="EMBL" id="JAQMWT010000381">
    <property type="protein sequence ID" value="KAJ8602377.1"/>
    <property type="molecule type" value="Genomic_DNA"/>
</dbReference>
<feature type="compositionally biased region" description="Low complexity" evidence="2">
    <location>
        <begin position="125"/>
        <end position="134"/>
    </location>
</feature>
<evidence type="ECO:0000256" key="2">
    <source>
        <dbReference type="SAM" id="MobiDB-lite"/>
    </source>
</evidence>
<evidence type="ECO:0000313" key="5">
    <source>
        <dbReference type="Proteomes" id="UP001230188"/>
    </source>
</evidence>
<dbReference type="CDD" id="cd00051">
    <property type="entry name" value="EFh"/>
    <property type="match status" value="1"/>
</dbReference>
<feature type="region of interest" description="Disordered" evidence="2">
    <location>
        <begin position="221"/>
        <end position="275"/>
    </location>
</feature>
<feature type="compositionally biased region" description="Acidic residues" evidence="2">
    <location>
        <begin position="872"/>
        <end position="885"/>
    </location>
</feature>
<dbReference type="Gene3D" id="1.10.238.10">
    <property type="entry name" value="EF-hand"/>
    <property type="match status" value="1"/>
</dbReference>
<organism evidence="4 5">
    <name type="scientific">Chrysophaeum taylorii</name>
    <dbReference type="NCBI Taxonomy" id="2483200"/>
    <lineage>
        <taxon>Eukaryota</taxon>
        <taxon>Sar</taxon>
        <taxon>Stramenopiles</taxon>
        <taxon>Ochrophyta</taxon>
        <taxon>Pelagophyceae</taxon>
        <taxon>Pelagomonadales</taxon>
        <taxon>Pelagomonadaceae</taxon>
        <taxon>Chrysophaeum</taxon>
    </lineage>
</organism>
<dbReference type="InterPro" id="IPR011992">
    <property type="entry name" value="EF-hand-dom_pair"/>
</dbReference>
<feature type="compositionally biased region" description="Basic and acidic residues" evidence="2">
    <location>
        <begin position="1622"/>
        <end position="1669"/>
    </location>
</feature>
<evidence type="ECO:0000256" key="1">
    <source>
        <dbReference type="ARBA" id="ARBA00022837"/>
    </source>
</evidence>
<evidence type="ECO:0000259" key="3">
    <source>
        <dbReference type="PROSITE" id="PS50222"/>
    </source>
</evidence>
<dbReference type="PROSITE" id="PS00018">
    <property type="entry name" value="EF_HAND_1"/>
    <property type="match status" value="1"/>
</dbReference>
<protein>
    <recommendedName>
        <fullName evidence="3">EF-hand domain-containing protein</fullName>
    </recommendedName>
</protein>
<feature type="region of interest" description="Disordered" evidence="2">
    <location>
        <begin position="88"/>
        <end position="166"/>
    </location>
</feature>
<feature type="region of interest" description="Disordered" evidence="2">
    <location>
        <begin position="18"/>
        <end position="49"/>
    </location>
</feature>
<comment type="caution">
    <text evidence="4">The sequence shown here is derived from an EMBL/GenBank/DDBJ whole genome shotgun (WGS) entry which is preliminary data.</text>
</comment>
<dbReference type="SMART" id="SM00054">
    <property type="entry name" value="EFh"/>
    <property type="match status" value="2"/>
</dbReference>
<dbReference type="Gene3D" id="3.80.10.10">
    <property type="entry name" value="Ribonuclease Inhibitor"/>
    <property type="match status" value="1"/>
</dbReference>
<feature type="compositionally biased region" description="Acidic residues" evidence="2">
    <location>
        <begin position="247"/>
        <end position="266"/>
    </location>
</feature>
<dbReference type="SUPFAM" id="SSF47473">
    <property type="entry name" value="EF-hand"/>
    <property type="match status" value="1"/>
</dbReference>
<dbReference type="Pfam" id="PF13516">
    <property type="entry name" value="LRR_6"/>
    <property type="match status" value="3"/>
</dbReference>
<dbReference type="GO" id="GO:0005509">
    <property type="term" value="F:calcium ion binding"/>
    <property type="evidence" value="ECO:0007669"/>
    <property type="project" value="InterPro"/>
</dbReference>
<feature type="region of interest" description="Disordered" evidence="2">
    <location>
        <begin position="1622"/>
        <end position="1714"/>
    </location>
</feature>
<feature type="domain" description="EF-hand" evidence="3">
    <location>
        <begin position="741"/>
        <end position="776"/>
    </location>
</feature>
<name>A0AAD7UE65_9STRA</name>
<dbReference type="PROSITE" id="PS50222">
    <property type="entry name" value="EF_HAND_2"/>
    <property type="match status" value="1"/>
</dbReference>
<evidence type="ECO:0000313" key="4">
    <source>
        <dbReference type="EMBL" id="KAJ8602377.1"/>
    </source>
</evidence>
<feature type="compositionally biased region" description="Polar residues" evidence="2">
    <location>
        <begin position="141"/>
        <end position="154"/>
    </location>
</feature>
<dbReference type="InterPro" id="IPR032675">
    <property type="entry name" value="LRR_dom_sf"/>
</dbReference>
<dbReference type="InterPro" id="IPR002048">
    <property type="entry name" value="EF_hand_dom"/>
</dbReference>
<feature type="region of interest" description="Disordered" evidence="2">
    <location>
        <begin position="670"/>
        <end position="689"/>
    </location>
</feature>
<proteinExistence type="predicted"/>
<dbReference type="InterPro" id="IPR001611">
    <property type="entry name" value="Leu-rich_rpt"/>
</dbReference>